<evidence type="ECO:0008006" key="3">
    <source>
        <dbReference type="Google" id="ProtNLM"/>
    </source>
</evidence>
<protein>
    <recommendedName>
        <fullName evidence="3">Protein kinase domain-containing protein</fullName>
    </recommendedName>
</protein>
<reference evidence="1" key="1">
    <citation type="submission" date="2021-02" db="EMBL/GenBank/DDBJ databases">
        <authorList>
            <person name="Nieuwenhuis M."/>
            <person name="Van De Peppel L.J.J."/>
        </authorList>
    </citation>
    <scope>NUCLEOTIDE SEQUENCE</scope>
    <source>
        <strain evidence="1">D49</strain>
    </source>
</reference>
<sequence length="267" mass="29874">GPYISFGGAVFADIVIAEAFTDYIFLGGTREQILNLSQTFAAIARAIKSLQDYYASLPPSSGQPDVQRLLPAPTYLPGLAPDNKLVLAGRYEYKTRVPDNYHRSLFQGSYNGAEVLVKFCETYHGQAYRLLAQAGRAPHLYFCERICGGVMIVIMELVKGRDAHHYFACNKPMPEEVIDDVRSAVDLLHENNLVFGDLRQPNIIIKETEDKKLRVMLIDFDWVGEAGQARYPPFLNDSGAISWAQGVIAHGLMEKQHNLEMILSLNH</sequence>
<feature type="non-terminal residue" evidence="1">
    <location>
        <position position="1"/>
    </location>
</feature>
<organism evidence="1 2">
    <name type="scientific">Sphagnurus paluster</name>
    <dbReference type="NCBI Taxonomy" id="117069"/>
    <lineage>
        <taxon>Eukaryota</taxon>
        <taxon>Fungi</taxon>
        <taxon>Dikarya</taxon>
        <taxon>Basidiomycota</taxon>
        <taxon>Agaricomycotina</taxon>
        <taxon>Agaricomycetes</taxon>
        <taxon>Agaricomycetidae</taxon>
        <taxon>Agaricales</taxon>
        <taxon>Tricholomatineae</taxon>
        <taxon>Lyophyllaceae</taxon>
        <taxon>Sphagnurus</taxon>
    </lineage>
</organism>
<dbReference type="SUPFAM" id="SSF56112">
    <property type="entry name" value="Protein kinase-like (PK-like)"/>
    <property type="match status" value="1"/>
</dbReference>
<evidence type="ECO:0000313" key="2">
    <source>
        <dbReference type="Proteomes" id="UP000717328"/>
    </source>
</evidence>
<comment type="caution">
    <text evidence="1">The sequence shown here is derived from an EMBL/GenBank/DDBJ whole genome shotgun (WGS) entry which is preliminary data.</text>
</comment>
<name>A0A9P7K247_9AGAR</name>
<dbReference type="Gene3D" id="1.10.510.10">
    <property type="entry name" value="Transferase(Phosphotransferase) domain 1"/>
    <property type="match status" value="1"/>
</dbReference>
<dbReference type="Proteomes" id="UP000717328">
    <property type="component" value="Unassembled WGS sequence"/>
</dbReference>
<dbReference type="InterPro" id="IPR011009">
    <property type="entry name" value="Kinase-like_dom_sf"/>
</dbReference>
<evidence type="ECO:0000313" key="1">
    <source>
        <dbReference type="EMBL" id="KAG5633808.1"/>
    </source>
</evidence>
<keyword evidence="2" id="KW-1185">Reference proteome</keyword>
<dbReference type="EMBL" id="JABCKI010007016">
    <property type="protein sequence ID" value="KAG5633808.1"/>
    <property type="molecule type" value="Genomic_DNA"/>
</dbReference>
<accession>A0A9P7K247</accession>
<reference evidence="1" key="2">
    <citation type="submission" date="2021-10" db="EMBL/GenBank/DDBJ databases">
        <title>Phylogenomics reveals ancestral predisposition of the termite-cultivated fungus Termitomyces towards a domesticated lifestyle.</title>
        <authorList>
            <person name="Auxier B."/>
            <person name="Grum-Grzhimaylo A."/>
            <person name="Cardenas M.E."/>
            <person name="Lodge J.D."/>
            <person name="Laessoe T."/>
            <person name="Pedersen O."/>
            <person name="Smith M.E."/>
            <person name="Kuyper T.W."/>
            <person name="Franco-Molano E.A."/>
            <person name="Baroni T.J."/>
            <person name="Aanen D.K."/>
        </authorList>
    </citation>
    <scope>NUCLEOTIDE SEQUENCE</scope>
    <source>
        <strain evidence="1">D49</strain>
    </source>
</reference>
<gene>
    <name evidence="1" type="ORF">H0H81_005158</name>
</gene>
<dbReference type="AlphaFoldDB" id="A0A9P7K247"/>
<proteinExistence type="predicted"/>
<dbReference type="OrthoDB" id="3250441at2759"/>